<name>A0A1F5G5R3_9BACT</name>
<comment type="caution">
    <text evidence="2">The sequence shown here is derived from an EMBL/GenBank/DDBJ whole genome shotgun (WGS) entry which is preliminary data.</text>
</comment>
<evidence type="ECO:0000256" key="1">
    <source>
        <dbReference type="SAM" id="Phobius"/>
    </source>
</evidence>
<dbReference type="AlphaFoldDB" id="A0A1F5G5R3"/>
<evidence type="ECO:0000313" key="3">
    <source>
        <dbReference type="Proteomes" id="UP000179102"/>
    </source>
</evidence>
<keyword evidence="1" id="KW-1133">Transmembrane helix</keyword>
<organism evidence="2 3">
    <name type="scientific">Candidatus Curtissbacteria bacterium RIFCSPHIGHO2_01_FULL_41_11</name>
    <dbReference type="NCBI Taxonomy" id="1797711"/>
    <lineage>
        <taxon>Bacteria</taxon>
        <taxon>Candidatus Curtissiibacteriota</taxon>
    </lineage>
</organism>
<dbReference type="EMBL" id="MFAZ01000018">
    <property type="protein sequence ID" value="OGD87216.1"/>
    <property type="molecule type" value="Genomic_DNA"/>
</dbReference>
<evidence type="ECO:0000313" key="2">
    <source>
        <dbReference type="EMBL" id="OGD87216.1"/>
    </source>
</evidence>
<dbReference type="Gene3D" id="3.30.700.10">
    <property type="entry name" value="Glycoprotein, Type 4 Pilin"/>
    <property type="match status" value="1"/>
</dbReference>
<accession>A0A1F5G5R3</accession>
<reference evidence="2 3" key="1">
    <citation type="journal article" date="2016" name="Nat. Commun.">
        <title>Thousands of microbial genomes shed light on interconnected biogeochemical processes in an aquifer system.</title>
        <authorList>
            <person name="Anantharaman K."/>
            <person name="Brown C.T."/>
            <person name="Hug L.A."/>
            <person name="Sharon I."/>
            <person name="Castelle C.J."/>
            <person name="Probst A.J."/>
            <person name="Thomas B.C."/>
            <person name="Singh A."/>
            <person name="Wilkins M.J."/>
            <person name="Karaoz U."/>
            <person name="Brodie E.L."/>
            <person name="Williams K.H."/>
            <person name="Hubbard S.S."/>
            <person name="Banfield J.F."/>
        </authorList>
    </citation>
    <scope>NUCLEOTIDE SEQUENCE [LARGE SCALE GENOMIC DNA]</scope>
</reference>
<dbReference type="Pfam" id="PF07963">
    <property type="entry name" value="N_methyl"/>
    <property type="match status" value="1"/>
</dbReference>
<protein>
    <submittedName>
        <fullName evidence="2">Uncharacterized protein</fullName>
    </submittedName>
</protein>
<dbReference type="Proteomes" id="UP000179102">
    <property type="component" value="Unassembled WGS sequence"/>
</dbReference>
<keyword evidence="1" id="KW-0472">Membrane</keyword>
<dbReference type="SUPFAM" id="SSF54523">
    <property type="entry name" value="Pili subunits"/>
    <property type="match status" value="1"/>
</dbReference>
<keyword evidence="1" id="KW-0812">Transmembrane</keyword>
<dbReference type="InterPro" id="IPR045584">
    <property type="entry name" value="Pilin-like"/>
</dbReference>
<feature type="transmembrane region" description="Helical" evidence="1">
    <location>
        <begin position="33"/>
        <end position="55"/>
    </location>
</feature>
<dbReference type="NCBIfam" id="TIGR02532">
    <property type="entry name" value="IV_pilin_GFxxxE"/>
    <property type="match status" value="1"/>
</dbReference>
<dbReference type="InterPro" id="IPR012902">
    <property type="entry name" value="N_methyl_site"/>
</dbReference>
<proteinExistence type="predicted"/>
<dbReference type="STRING" id="1797711.A2870_03655"/>
<gene>
    <name evidence="2" type="ORF">A2870_03655</name>
</gene>
<sequence length="238" mass="26206">MPFRLDYRLWTVDRRKKSKIHHPKSIVPNGFTLIELMVVISLFGIAASLVTASYLSFEKNQRVRSAASQLKGDLRLVQNNAYSGNKGSGAECSSSFSLGGWYLNTARGATSYTIGGDCITSTATYSEVRFLEKTINLPRDTMIRFISYSGNNDVTQPVAILYRPLSSDVSYHFSTTVVGIPPDLDFLDTTGNLKGYLQIPPQSAAIFVELSNTAQNRCSRIKVDLSGEVNEESSFSCS</sequence>